<dbReference type="Gene3D" id="3.40.50.2300">
    <property type="match status" value="2"/>
</dbReference>
<keyword evidence="1" id="KW-0805">Transcription regulation</keyword>
<dbReference type="Proteomes" id="UP001310248">
    <property type="component" value="Unassembled WGS sequence"/>
</dbReference>
<dbReference type="PROSITE" id="PS01124">
    <property type="entry name" value="HTH_ARAC_FAMILY_2"/>
    <property type="match status" value="1"/>
</dbReference>
<protein>
    <submittedName>
        <fullName evidence="5">Helix-turn-helix domain-containing protein</fullName>
    </submittedName>
</protein>
<evidence type="ECO:0000256" key="1">
    <source>
        <dbReference type="ARBA" id="ARBA00023015"/>
    </source>
</evidence>
<evidence type="ECO:0000259" key="4">
    <source>
        <dbReference type="PROSITE" id="PS01124"/>
    </source>
</evidence>
<dbReference type="PANTHER" id="PTHR43280:SF2">
    <property type="entry name" value="HTH-TYPE TRANSCRIPTIONAL REGULATOR EXSA"/>
    <property type="match status" value="1"/>
</dbReference>
<gene>
    <name evidence="5" type="ORF">SNR37_004046</name>
</gene>
<evidence type="ECO:0000256" key="2">
    <source>
        <dbReference type="ARBA" id="ARBA00023125"/>
    </source>
</evidence>
<dbReference type="PROSITE" id="PS00041">
    <property type="entry name" value="HTH_ARAC_FAMILY_1"/>
    <property type="match status" value="1"/>
</dbReference>
<dbReference type="InterPro" id="IPR009057">
    <property type="entry name" value="Homeodomain-like_sf"/>
</dbReference>
<dbReference type="Gene3D" id="1.10.10.60">
    <property type="entry name" value="Homeodomain-like"/>
    <property type="match status" value="1"/>
</dbReference>
<dbReference type="PANTHER" id="PTHR43280">
    <property type="entry name" value="ARAC-FAMILY TRANSCRIPTIONAL REGULATOR"/>
    <property type="match status" value="1"/>
</dbReference>
<evidence type="ECO:0000256" key="3">
    <source>
        <dbReference type="ARBA" id="ARBA00023163"/>
    </source>
</evidence>
<dbReference type="EMBL" id="JAYDYW010000008">
    <property type="protein sequence ID" value="MEE1674603.1"/>
    <property type="molecule type" value="Genomic_DNA"/>
</dbReference>
<evidence type="ECO:0000313" key="5">
    <source>
        <dbReference type="EMBL" id="MEE1674603.1"/>
    </source>
</evidence>
<feature type="domain" description="HTH araC/xylS-type" evidence="4">
    <location>
        <begin position="267"/>
        <end position="365"/>
    </location>
</feature>
<evidence type="ECO:0000313" key="6">
    <source>
        <dbReference type="Proteomes" id="UP001310248"/>
    </source>
</evidence>
<dbReference type="SUPFAM" id="SSF53822">
    <property type="entry name" value="Periplasmic binding protein-like I"/>
    <property type="match status" value="1"/>
</dbReference>
<accession>A0ABU7G5L4</accession>
<dbReference type="InterPro" id="IPR054031">
    <property type="entry name" value="XylR_PBP1"/>
</dbReference>
<keyword evidence="2" id="KW-0238">DNA-binding</keyword>
<dbReference type="RefSeq" id="WP_329775687.1">
    <property type="nucleotide sequence ID" value="NZ_JAYDYW010000008.1"/>
</dbReference>
<organism evidence="5 6">
    <name type="scientific">Agarivorans aestuarii</name>
    <dbReference type="NCBI Taxonomy" id="1563703"/>
    <lineage>
        <taxon>Bacteria</taxon>
        <taxon>Pseudomonadati</taxon>
        <taxon>Pseudomonadota</taxon>
        <taxon>Gammaproteobacteria</taxon>
        <taxon>Alteromonadales</taxon>
        <taxon>Alteromonadaceae</taxon>
        <taxon>Agarivorans</taxon>
    </lineage>
</organism>
<dbReference type="SUPFAM" id="SSF46689">
    <property type="entry name" value="Homeodomain-like"/>
    <property type="match status" value="1"/>
</dbReference>
<dbReference type="Pfam" id="PF22177">
    <property type="entry name" value="PBP1_XylR"/>
    <property type="match status" value="1"/>
</dbReference>
<name>A0ABU7G5L4_9ALTE</name>
<dbReference type="InterPro" id="IPR028082">
    <property type="entry name" value="Peripla_BP_I"/>
</dbReference>
<sequence>MRKDNAVLLLLDVKHPYDREILQGITHNPSPMARWMQPEVMTIAEANLVKLDRFCGVIADFDKPGVAAFCEKLSLPLVAISGSRLSLPSQSHLARVSPDSFAIVELIVQSFLAKGIRRVGFFSGVPAFTAPWVKERKFALAKIALKYRLEYVELTVPDLVTPESTVGVVAASDTQARQFASLCNDQNISVPEHYSLIGIDADPTESALSPISLCSAVLPIRQIGEQALAVLQEQIDGKPAREVLVPATELVSGASADNVSQTDPLITKALFFLNSNFHRRIKVEQVVDYCAVSRKTLETRFKQVLGKTVHQQLHQVRMEFAKQQLTSTTSSVDAIADAAGFSNQHYLYYLFRQEMEMTPNQYRQKFA</sequence>
<reference evidence="6" key="1">
    <citation type="submission" date="2023-07" db="EMBL/GenBank/DDBJ databases">
        <title>Draft genome sequence of Agarivorans aestuarii strain ZMCS4, a CAZymes producing bacteria isolated from the marine brown algae Clodostephus spongiosus.</title>
        <authorList>
            <person name="Lorente B."/>
            <person name="Cabral C."/>
            <person name="Frias J."/>
            <person name="Faria J."/>
            <person name="Toubarro D."/>
        </authorList>
    </citation>
    <scope>NUCLEOTIDE SEQUENCE [LARGE SCALE GENOMIC DNA]</scope>
    <source>
        <strain evidence="6">ZMCS4</strain>
    </source>
</reference>
<dbReference type="InterPro" id="IPR046335">
    <property type="entry name" value="LacI/GalR-like_sensor"/>
</dbReference>
<dbReference type="SMART" id="SM00342">
    <property type="entry name" value="HTH_ARAC"/>
    <property type="match status" value="1"/>
</dbReference>
<dbReference type="Pfam" id="PF13377">
    <property type="entry name" value="Peripla_BP_3"/>
    <property type="match status" value="1"/>
</dbReference>
<proteinExistence type="predicted"/>
<keyword evidence="3" id="KW-0804">Transcription</keyword>
<dbReference type="Pfam" id="PF12833">
    <property type="entry name" value="HTH_18"/>
    <property type="match status" value="1"/>
</dbReference>
<keyword evidence="6" id="KW-1185">Reference proteome</keyword>
<dbReference type="InterPro" id="IPR018062">
    <property type="entry name" value="HTH_AraC-typ_CS"/>
</dbReference>
<dbReference type="InterPro" id="IPR018060">
    <property type="entry name" value="HTH_AraC"/>
</dbReference>
<comment type="caution">
    <text evidence="5">The sequence shown here is derived from an EMBL/GenBank/DDBJ whole genome shotgun (WGS) entry which is preliminary data.</text>
</comment>